<protein>
    <submittedName>
        <fullName evidence="2">Carboxymuconolactone decarboxylase family protein</fullName>
    </submittedName>
</protein>
<dbReference type="Gene3D" id="1.20.1290.10">
    <property type="entry name" value="AhpD-like"/>
    <property type="match status" value="1"/>
</dbReference>
<accession>A0ABT4X5C3</accession>
<dbReference type="Pfam" id="PF02627">
    <property type="entry name" value="CMD"/>
    <property type="match status" value="1"/>
</dbReference>
<evidence type="ECO:0000259" key="1">
    <source>
        <dbReference type="Pfam" id="PF02627"/>
    </source>
</evidence>
<dbReference type="EMBL" id="JAQKAB010000008">
    <property type="protein sequence ID" value="MDA7027499.1"/>
    <property type="molecule type" value="Genomic_DNA"/>
</dbReference>
<proteinExistence type="predicted"/>
<comment type="caution">
    <text evidence="2">The sequence shown here is derived from an EMBL/GenBank/DDBJ whole genome shotgun (WGS) entry which is preliminary data.</text>
</comment>
<dbReference type="InterPro" id="IPR029032">
    <property type="entry name" value="AhpD-like"/>
</dbReference>
<reference evidence="2 3" key="1">
    <citation type="submission" date="2023-01" db="EMBL/GenBank/DDBJ databases">
        <title>Bacillus changyiensis sp. nov., isolated from a coastal deposit.</title>
        <authorList>
            <person name="Xiao G."/>
            <person name="Lai Q."/>
            <person name="Hu Z."/>
            <person name="Shao Z."/>
        </authorList>
    </citation>
    <scope>NUCLEOTIDE SEQUENCE [LARGE SCALE GENOMIC DNA]</scope>
    <source>
        <strain evidence="2 3">CLL-7-23</strain>
    </source>
</reference>
<keyword evidence="3" id="KW-1185">Reference proteome</keyword>
<dbReference type="PANTHER" id="PTHR33930:SF2">
    <property type="entry name" value="BLR3452 PROTEIN"/>
    <property type="match status" value="1"/>
</dbReference>
<name>A0ABT4X5C3_9BACI</name>
<organism evidence="2 3">
    <name type="scientific">Bacillus changyiensis</name>
    <dbReference type="NCBI Taxonomy" id="3004103"/>
    <lineage>
        <taxon>Bacteria</taxon>
        <taxon>Bacillati</taxon>
        <taxon>Bacillota</taxon>
        <taxon>Bacilli</taxon>
        <taxon>Bacillales</taxon>
        <taxon>Bacillaceae</taxon>
        <taxon>Bacillus</taxon>
    </lineage>
</organism>
<dbReference type="InterPro" id="IPR003779">
    <property type="entry name" value="CMD-like"/>
</dbReference>
<dbReference type="Proteomes" id="UP001211894">
    <property type="component" value="Unassembled WGS sequence"/>
</dbReference>
<evidence type="ECO:0000313" key="3">
    <source>
        <dbReference type="Proteomes" id="UP001211894"/>
    </source>
</evidence>
<feature type="domain" description="Carboxymuconolactone decarboxylase-like" evidence="1">
    <location>
        <begin position="35"/>
        <end position="114"/>
    </location>
</feature>
<dbReference type="PANTHER" id="PTHR33930">
    <property type="entry name" value="ALKYL HYDROPEROXIDE REDUCTASE AHPD"/>
    <property type="match status" value="1"/>
</dbReference>
<gene>
    <name evidence="2" type="ORF">PJ311_12970</name>
</gene>
<sequence length="127" mass="13692">MEGKIVSQQESESIIESALHEYKSGIGTFSEKMPGIASKYNEFTQECFKEGAISEKDKQLIALGISIHAQDEYCMIYHIKGCLDGGASDQEILETAGVAAAFGGGAAMSQAVTLVLQAIKEFKQTKH</sequence>
<evidence type="ECO:0000313" key="2">
    <source>
        <dbReference type="EMBL" id="MDA7027499.1"/>
    </source>
</evidence>
<dbReference type="SUPFAM" id="SSF69118">
    <property type="entry name" value="AhpD-like"/>
    <property type="match status" value="1"/>
</dbReference>